<proteinExistence type="predicted"/>
<reference evidence="2" key="1">
    <citation type="submission" date="2023-03" db="UniProtKB">
        <authorList>
            <consortium name="EnsemblPlants"/>
        </authorList>
    </citation>
    <scope>IDENTIFICATION</scope>
</reference>
<evidence type="ECO:0000313" key="2">
    <source>
        <dbReference type="EnsemblPlants" id="MELO3C029210.2.1"/>
    </source>
</evidence>
<evidence type="ECO:0000256" key="1">
    <source>
        <dbReference type="SAM" id="Phobius"/>
    </source>
</evidence>
<dbReference type="Gramene" id="MELO3C029210.2.1">
    <property type="protein sequence ID" value="MELO3C029210.2.1"/>
    <property type="gene ID" value="MELO3C029210.2"/>
</dbReference>
<keyword evidence="1" id="KW-0472">Membrane</keyword>
<sequence length="246" mass="28474">YQINFLTQAATTSLPRSRHYKQSYGSKELNESSMTNLQAGTIILGTLKYLIMVLFIQRFPRLFPTRDIIELAGLYLLIVIKRCLHLDTTRDVNLVDLCWRGYCTLAKHVMFLKLEYWKKACIFEEASILKGVLEVEDLEESLNLDLQRSFNLQILGRKLGSSKELQFSKVFLKLKTWKKTWIFKGASIFEGVLEIGVLKKTNLDFQRNFNSIFEGGRLQELKRLLSFGRILSRPYGFSLSIDTALL</sequence>
<protein>
    <submittedName>
        <fullName evidence="2">Uncharacterized protein</fullName>
    </submittedName>
</protein>
<keyword evidence="1" id="KW-0812">Transmembrane</keyword>
<keyword evidence="1" id="KW-1133">Transmembrane helix</keyword>
<dbReference type="EnsemblPlants" id="MELO3C029210.2.1">
    <property type="protein sequence ID" value="MELO3C029210.2.1"/>
    <property type="gene ID" value="MELO3C029210.2"/>
</dbReference>
<name>A0A9I9E5W2_CUCME</name>
<dbReference type="AlphaFoldDB" id="A0A9I9E5W2"/>
<organism evidence="2">
    <name type="scientific">Cucumis melo</name>
    <name type="common">Muskmelon</name>
    <dbReference type="NCBI Taxonomy" id="3656"/>
    <lineage>
        <taxon>Eukaryota</taxon>
        <taxon>Viridiplantae</taxon>
        <taxon>Streptophyta</taxon>
        <taxon>Embryophyta</taxon>
        <taxon>Tracheophyta</taxon>
        <taxon>Spermatophyta</taxon>
        <taxon>Magnoliopsida</taxon>
        <taxon>eudicotyledons</taxon>
        <taxon>Gunneridae</taxon>
        <taxon>Pentapetalae</taxon>
        <taxon>rosids</taxon>
        <taxon>fabids</taxon>
        <taxon>Cucurbitales</taxon>
        <taxon>Cucurbitaceae</taxon>
        <taxon>Benincaseae</taxon>
        <taxon>Cucumis</taxon>
    </lineage>
</organism>
<accession>A0A9I9E5W2</accession>
<feature type="transmembrane region" description="Helical" evidence="1">
    <location>
        <begin position="37"/>
        <end position="56"/>
    </location>
</feature>